<organism evidence="2 3">
    <name type="scientific">Coprinellus micaceus</name>
    <name type="common">Glistening ink-cap mushroom</name>
    <name type="synonym">Coprinus micaceus</name>
    <dbReference type="NCBI Taxonomy" id="71717"/>
    <lineage>
        <taxon>Eukaryota</taxon>
        <taxon>Fungi</taxon>
        <taxon>Dikarya</taxon>
        <taxon>Basidiomycota</taxon>
        <taxon>Agaricomycotina</taxon>
        <taxon>Agaricomycetes</taxon>
        <taxon>Agaricomycetidae</taxon>
        <taxon>Agaricales</taxon>
        <taxon>Agaricineae</taxon>
        <taxon>Psathyrellaceae</taxon>
        <taxon>Coprinellus</taxon>
    </lineage>
</organism>
<dbReference type="InterPro" id="IPR002110">
    <property type="entry name" value="Ankyrin_rpt"/>
</dbReference>
<keyword evidence="1" id="KW-0040">ANK repeat</keyword>
<keyword evidence="3" id="KW-1185">Reference proteome</keyword>
<feature type="repeat" description="ANK" evidence="1">
    <location>
        <begin position="114"/>
        <end position="146"/>
    </location>
</feature>
<dbReference type="AlphaFoldDB" id="A0A4Y7SE74"/>
<evidence type="ECO:0000256" key="1">
    <source>
        <dbReference type="PROSITE-ProRule" id="PRU00023"/>
    </source>
</evidence>
<comment type="caution">
    <text evidence="2">The sequence shown here is derived from an EMBL/GenBank/DDBJ whole genome shotgun (WGS) entry which is preliminary data.</text>
</comment>
<dbReference type="EMBL" id="QPFP01000162">
    <property type="protein sequence ID" value="TEB19935.1"/>
    <property type="molecule type" value="Genomic_DNA"/>
</dbReference>
<dbReference type="OrthoDB" id="194358at2759"/>
<gene>
    <name evidence="2" type="ORF">FA13DRAFT_296278</name>
</gene>
<name>A0A4Y7SE74_COPMI</name>
<accession>A0A4Y7SE74</accession>
<dbReference type="Gene3D" id="1.25.40.20">
    <property type="entry name" value="Ankyrin repeat-containing domain"/>
    <property type="match status" value="1"/>
</dbReference>
<dbReference type="STRING" id="71717.A0A4Y7SE74"/>
<dbReference type="PROSITE" id="PS50297">
    <property type="entry name" value="ANK_REP_REGION"/>
    <property type="match status" value="1"/>
</dbReference>
<dbReference type="InterPro" id="IPR036770">
    <property type="entry name" value="Ankyrin_rpt-contain_sf"/>
</dbReference>
<dbReference type="SUPFAM" id="SSF48403">
    <property type="entry name" value="Ankyrin repeat"/>
    <property type="match status" value="1"/>
</dbReference>
<reference evidence="2 3" key="1">
    <citation type="journal article" date="2019" name="Nat. Ecol. Evol.">
        <title>Megaphylogeny resolves global patterns of mushroom evolution.</title>
        <authorList>
            <person name="Varga T."/>
            <person name="Krizsan K."/>
            <person name="Foldi C."/>
            <person name="Dima B."/>
            <person name="Sanchez-Garcia M."/>
            <person name="Sanchez-Ramirez S."/>
            <person name="Szollosi G.J."/>
            <person name="Szarkandi J.G."/>
            <person name="Papp V."/>
            <person name="Albert L."/>
            <person name="Andreopoulos W."/>
            <person name="Angelini C."/>
            <person name="Antonin V."/>
            <person name="Barry K.W."/>
            <person name="Bougher N.L."/>
            <person name="Buchanan P."/>
            <person name="Buyck B."/>
            <person name="Bense V."/>
            <person name="Catcheside P."/>
            <person name="Chovatia M."/>
            <person name="Cooper J."/>
            <person name="Damon W."/>
            <person name="Desjardin D."/>
            <person name="Finy P."/>
            <person name="Geml J."/>
            <person name="Haridas S."/>
            <person name="Hughes K."/>
            <person name="Justo A."/>
            <person name="Karasinski D."/>
            <person name="Kautmanova I."/>
            <person name="Kiss B."/>
            <person name="Kocsube S."/>
            <person name="Kotiranta H."/>
            <person name="LaButti K.M."/>
            <person name="Lechner B.E."/>
            <person name="Liimatainen K."/>
            <person name="Lipzen A."/>
            <person name="Lukacs Z."/>
            <person name="Mihaltcheva S."/>
            <person name="Morgado L.N."/>
            <person name="Niskanen T."/>
            <person name="Noordeloos M.E."/>
            <person name="Ohm R.A."/>
            <person name="Ortiz-Santana B."/>
            <person name="Ovrebo C."/>
            <person name="Racz N."/>
            <person name="Riley R."/>
            <person name="Savchenko A."/>
            <person name="Shiryaev A."/>
            <person name="Soop K."/>
            <person name="Spirin V."/>
            <person name="Szebenyi C."/>
            <person name="Tomsovsky M."/>
            <person name="Tulloss R.E."/>
            <person name="Uehling J."/>
            <person name="Grigoriev I.V."/>
            <person name="Vagvolgyi C."/>
            <person name="Papp T."/>
            <person name="Martin F.M."/>
            <person name="Miettinen O."/>
            <person name="Hibbett D.S."/>
            <person name="Nagy L.G."/>
        </authorList>
    </citation>
    <scope>NUCLEOTIDE SEQUENCE [LARGE SCALE GENOMIC DNA]</scope>
    <source>
        <strain evidence="2 3">FP101781</strain>
    </source>
</reference>
<dbReference type="SMART" id="SM00248">
    <property type="entry name" value="ANK"/>
    <property type="match status" value="2"/>
</dbReference>
<proteinExistence type="predicted"/>
<protein>
    <submittedName>
        <fullName evidence="2">Uncharacterized protein</fullName>
    </submittedName>
</protein>
<evidence type="ECO:0000313" key="3">
    <source>
        <dbReference type="Proteomes" id="UP000298030"/>
    </source>
</evidence>
<evidence type="ECO:0000313" key="2">
    <source>
        <dbReference type="EMBL" id="TEB19935.1"/>
    </source>
</evidence>
<dbReference type="Proteomes" id="UP000298030">
    <property type="component" value="Unassembled WGS sequence"/>
</dbReference>
<sequence>MGIGLMPSLWCSVADVQTAFEVWVHARRWGRVPFLVGLGANINAVFKDGQTALDVATRAEDWEGVHVLAGLKPSVNTHFQDRSTVAKVVGEEKWNLILEIIDAGADVNMPVNDGCDTVLHLACRSKCQLTVIEQLLQKGADPNAKS</sequence>
<dbReference type="PROSITE" id="PS50088">
    <property type="entry name" value="ANK_REPEAT"/>
    <property type="match status" value="1"/>
</dbReference>
<dbReference type="Pfam" id="PF00023">
    <property type="entry name" value="Ank"/>
    <property type="match status" value="1"/>
</dbReference>